<evidence type="ECO:0000313" key="3">
    <source>
        <dbReference type="EMBL" id="KAJ4482609.1"/>
    </source>
</evidence>
<dbReference type="PANTHER" id="PTHR10742">
    <property type="entry name" value="FLAVIN MONOAMINE OXIDASE"/>
    <property type="match status" value="1"/>
</dbReference>
<evidence type="ECO:0000313" key="4">
    <source>
        <dbReference type="Proteomes" id="UP001150266"/>
    </source>
</evidence>
<dbReference type="OrthoDB" id="7777654at2759"/>
<dbReference type="Gene3D" id="1.10.405.10">
    <property type="entry name" value="Guanine Nucleotide Dissociation Inhibitor, domain 1"/>
    <property type="match status" value="1"/>
</dbReference>
<keyword evidence="4" id="KW-1185">Reference proteome</keyword>
<dbReference type="SUPFAM" id="SSF54373">
    <property type="entry name" value="FAD-linked reductases, C-terminal domain"/>
    <property type="match status" value="1"/>
</dbReference>
<dbReference type="GO" id="GO:0001716">
    <property type="term" value="F:L-amino-acid oxidase activity"/>
    <property type="evidence" value="ECO:0007669"/>
    <property type="project" value="TreeGrafter"/>
</dbReference>
<dbReference type="AlphaFoldDB" id="A0A9W9AGZ3"/>
<evidence type="ECO:0000259" key="2">
    <source>
        <dbReference type="Pfam" id="PF01593"/>
    </source>
</evidence>
<accession>A0A9W9AGZ3</accession>
<dbReference type="InterPro" id="IPR002937">
    <property type="entry name" value="Amino_oxidase"/>
</dbReference>
<proteinExistence type="predicted"/>
<protein>
    <submittedName>
        <fullName evidence="3">L-amino acid oxidase</fullName>
    </submittedName>
</protein>
<feature type="domain" description="Amine oxidase" evidence="2">
    <location>
        <begin position="199"/>
        <end position="637"/>
    </location>
</feature>
<dbReference type="Pfam" id="PF01593">
    <property type="entry name" value="Amino_oxidase"/>
    <property type="match status" value="1"/>
</dbReference>
<evidence type="ECO:0000256" key="1">
    <source>
        <dbReference type="SAM" id="MobiDB-lite"/>
    </source>
</evidence>
<dbReference type="SUPFAM" id="SSF51905">
    <property type="entry name" value="FAD/NAD(P)-binding domain"/>
    <property type="match status" value="1"/>
</dbReference>
<reference evidence="3" key="1">
    <citation type="submission" date="2022-08" db="EMBL/GenBank/DDBJ databases">
        <title>A Global Phylogenomic Analysis of the Shiitake Genus Lentinula.</title>
        <authorList>
            <consortium name="DOE Joint Genome Institute"/>
            <person name="Sierra-Patev S."/>
            <person name="Min B."/>
            <person name="Naranjo-Ortiz M."/>
            <person name="Looney B."/>
            <person name="Konkel Z."/>
            <person name="Slot J.C."/>
            <person name="Sakamoto Y."/>
            <person name="Steenwyk J.L."/>
            <person name="Rokas A."/>
            <person name="Carro J."/>
            <person name="Camarero S."/>
            <person name="Ferreira P."/>
            <person name="Molpeceres G."/>
            <person name="Ruiz-Duenas F.J."/>
            <person name="Serrano A."/>
            <person name="Henrissat B."/>
            <person name="Drula E."/>
            <person name="Hughes K.W."/>
            <person name="Mata J.L."/>
            <person name="Ishikawa N.K."/>
            <person name="Vargas-Isla R."/>
            <person name="Ushijima S."/>
            <person name="Smith C.A."/>
            <person name="Ahrendt S."/>
            <person name="Andreopoulos W."/>
            <person name="He G."/>
            <person name="Labutti K."/>
            <person name="Lipzen A."/>
            <person name="Ng V."/>
            <person name="Riley R."/>
            <person name="Sandor L."/>
            <person name="Barry K."/>
            <person name="Martinez A.T."/>
            <person name="Xiao Y."/>
            <person name="Gibbons J.G."/>
            <person name="Terashima K."/>
            <person name="Grigoriev I.V."/>
            <person name="Hibbett D.S."/>
        </authorList>
    </citation>
    <scope>NUCLEOTIDE SEQUENCE</scope>
    <source>
        <strain evidence="3">JLM2183</strain>
    </source>
</reference>
<dbReference type="Gene3D" id="3.50.50.60">
    <property type="entry name" value="FAD/NAD(P)-binding domain"/>
    <property type="match status" value="1"/>
</dbReference>
<dbReference type="Gene3D" id="3.90.660.10">
    <property type="match status" value="1"/>
</dbReference>
<dbReference type="InterPro" id="IPR050281">
    <property type="entry name" value="Flavin_monoamine_oxidase"/>
</dbReference>
<dbReference type="InterPro" id="IPR036188">
    <property type="entry name" value="FAD/NAD-bd_sf"/>
</dbReference>
<name>A0A9W9AGZ3_9AGAR</name>
<sequence>MVEPDIKIGESDGSAVISIPPGWKTDIVYQGISETHPSEGDPDDEEFNYHLNDKVGELGTSTIFPQKEKFDLSLGFRHERSQDPSTKLDVLKEIGSDSLTFTILSRDKPGSTRALDISTSDMYAKVHLLNTTPPPKTGPGHAEPAGESELTAPKKGAQTLDDFSKDSGIDPDKLIPGPLYHPPPELKDLPIAIIGTGAAGLYTAMILDSLGIKYEILEGSGRHGGRILTHTFTNELRDTPYQYFECGAMRFPDIFLMRRTFNLARKRLGMGEDKFVKMIMHIENAIKHFNGISAQQGLYSKTDDNGKTSADTFKIGKSLKNKDGYIPQDFLDEGTSKLYNKDTLGPLRDCFVDMPFTDACLKLMRHDNHSVRSYMRDAMGYPDSVIRWIEDMEWRTGGFDMSLTESVIASLSFDDPRSSEPDWYCFNGGTQTLIDGMLDKVKIKPKLYKRVTSIKELAVHDNQAIEIPVDTQEDPRRYHPEPISGRYSNVISTLPLSVLRTVDLDGIYLPVGQKNALRELQYHPSVKIGIQFKSAWWEKMGIVGRQTYTDRPSRTIVYPSYGPIPGRDTKNSNVLIAAYNGLLDSQRLAVYMKGYNTPQEKILLEIVMNDLAAVHQKPVNELWNEVNTSRSWPDKFRQLRSKTEESQMKF</sequence>
<dbReference type="GO" id="GO:0009063">
    <property type="term" value="P:amino acid catabolic process"/>
    <property type="evidence" value="ECO:0007669"/>
    <property type="project" value="TreeGrafter"/>
</dbReference>
<dbReference type="PANTHER" id="PTHR10742:SF342">
    <property type="entry name" value="AMINE OXIDASE"/>
    <property type="match status" value="1"/>
</dbReference>
<dbReference type="Proteomes" id="UP001150266">
    <property type="component" value="Unassembled WGS sequence"/>
</dbReference>
<organism evidence="3 4">
    <name type="scientific">Lentinula aciculospora</name>
    <dbReference type="NCBI Taxonomy" id="153920"/>
    <lineage>
        <taxon>Eukaryota</taxon>
        <taxon>Fungi</taxon>
        <taxon>Dikarya</taxon>
        <taxon>Basidiomycota</taxon>
        <taxon>Agaricomycotina</taxon>
        <taxon>Agaricomycetes</taxon>
        <taxon>Agaricomycetidae</taxon>
        <taxon>Agaricales</taxon>
        <taxon>Marasmiineae</taxon>
        <taxon>Omphalotaceae</taxon>
        <taxon>Lentinula</taxon>
    </lineage>
</organism>
<dbReference type="EMBL" id="JAOTPV010000005">
    <property type="protein sequence ID" value="KAJ4482609.1"/>
    <property type="molecule type" value="Genomic_DNA"/>
</dbReference>
<gene>
    <name evidence="3" type="ORF">J3R30DRAFT_3403129</name>
</gene>
<feature type="region of interest" description="Disordered" evidence="1">
    <location>
        <begin position="130"/>
        <end position="152"/>
    </location>
</feature>
<comment type="caution">
    <text evidence="3">The sequence shown here is derived from an EMBL/GenBank/DDBJ whole genome shotgun (WGS) entry which is preliminary data.</text>
</comment>